<dbReference type="FunFam" id="1.10.20.70:FF:000001">
    <property type="entry name" value="Cleavage stimulation factor subunit 2"/>
    <property type="match status" value="1"/>
</dbReference>
<dbReference type="Pfam" id="PF14327">
    <property type="entry name" value="CSTF2_hinge"/>
    <property type="match status" value="1"/>
</dbReference>
<name>A0A7C9EZD4_OPUST</name>
<evidence type="ECO:0008006" key="8">
    <source>
        <dbReference type="Google" id="ProtNLM"/>
    </source>
</evidence>
<feature type="region of interest" description="Disordered" evidence="4">
    <location>
        <begin position="244"/>
        <end position="282"/>
    </location>
</feature>
<dbReference type="InterPro" id="IPR038192">
    <property type="entry name" value="CSTF_C_sf"/>
</dbReference>
<dbReference type="InterPro" id="IPR026896">
    <property type="entry name" value="CSTF_C"/>
</dbReference>
<feature type="region of interest" description="Disordered" evidence="4">
    <location>
        <begin position="296"/>
        <end position="343"/>
    </location>
</feature>
<proteinExistence type="predicted"/>
<dbReference type="Gene3D" id="1.25.40.630">
    <property type="match status" value="1"/>
</dbReference>
<feature type="compositionally biased region" description="Low complexity" evidence="4">
    <location>
        <begin position="72"/>
        <end position="90"/>
    </location>
</feature>
<feature type="compositionally biased region" description="Polar residues" evidence="4">
    <location>
        <begin position="91"/>
        <end position="114"/>
    </location>
</feature>
<evidence type="ECO:0000256" key="3">
    <source>
        <dbReference type="ARBA" id="ARBA00023242"/>
    </source>
</evidence>
<evidence type="ECO:0000256" key="1">
    <source>
        <dbReference type="ARBA" id="ARBA00004123"/>
    </source>
</evidence>
<comment type="subcellular location">
    <subcellularLocation>
        <location evidence="1">Nucleus</location>
    </subcellularLocation>
</comment>
<dbReference type="EMBL" id="GISG01287519">
    <property type="protein sequence ID" value="MBA4680520.1"/>
    <property type="molecule type" value="Transcribed_RNA"/>
</dbReference>
<reference evidence="7" key="2">
    <citation type="submission" date="2020-07" db="EMBL/GenBank/DDBJ databases">
        <authorList>
            <person name="Vera ALvarez R."/>
            <person name="Arias-Moreno D.M."/>
            <person name="Jimenez-Jacinto V."/>
            <person name="Jimenez-Bremont J.F."/>
            <person name="Swaminathan K."/>
            <person name="Moose S.P."/>
            <person name="Guerrero-Gonzalez M.L."/>
            <person name="Marino-Ramirez L."/>
            <person name="Landsman D."/>
            <person name="Rodriguez-Kessler M."/>
            <person name="Delgado-Sanchez P."/>
        </authorList>
    </citation>
    <scope>NUCLEOTIDE SEQUENCE</scope>
    <source>
        <tissue evidence="7">Cladode</tissue>
    </source>
</reference>
<reference evidence="7" key="1">
    <citation type="journal article" date="2013" name="J. Plant Res.">
        <title>Effect of fungi and light on seed germination of three Opuntia species from semiarid lands of central Mexico.</title>
        <authorList>
            <person name="Delgado-Sanchez P."/>
            <person name="Jimenez-Bremont J.F."/>
            <person name="Guerrero-Gonzalez Mde L."/>
            <person name="Flores J."/>
        </authorList>
    </citation>
    <scope>NUCLEOTIDE SEQUENCE</scope>
    <source>
        <tissue evidence="7">Cladode</tissue>
    </source>
</reference>
<dbReference type="PANTHER" id="PTHR47866:SF2">
    <property type="entry name" value="HYDROXYPROLINE-RICH GLYCOPROTEIN FAMILY PROTEIN"/>
    <property type="match status" value="1"/>
</dbReference>
<feature type="compositionally biased region" description="Low complexity" evidence="4">
    <location>
        <begin position="120"/>
        <end position="133"/>
    </location>
</feature>
<dbReference type="GO" id="GO:0003723">
    <property type="term" value="F:RNA binding"/>
    <property type="evidence" value="ECO:0007669"/>
    <property type="project" value="UniProtKB-KW"/>
</dbReference>
<dbReference type="PANTHER" id="PTHR47866">
    <property type="entry name" value="HYDROXYPROLINE-RICH GLYCOPROTEIN FAMILY PROTEIN"/>
    <property type="match status" value="1"/>
</dbReference>
<dbReference type="InterPro" id="IPR025742">
    <property type="entry name" value="CSTF2_hinge"/>
</dbReference>
<evidence type="ECO:0000259" key="6">
    <source>
        <dbReference type="Pfam" id="PF14327"/>
    </source>
</evidence>
<dbReference type="Pfam" id="PF14304">
    <property type="entry name" value="CSTF_C"/>
    <property type="match status" value="1"/>
</dbReference>
<dbReference type="GO" id="GO:0031124">
    <property type="term" value="P:mRNA 3'-end processing"/>
    <property type="evidence" value="ECO:0007669"/>
    <property type="project" value="InterPro"/>
</dbReference>
<feature type="domain" description="Transcription termination and cleavage factor C-terminal" evidence="5">
    <location>
        <begin position="350"/>
        <end position="385"/>
    </location>
</feature>
<feature type="compositionally biased region" description="Polar residues" evidence="4">
    <location>
        <begin position="137"/>
        <end position="147"/>
    </location>
</feature>
<accession>A0A7C9EZD4</accession>
<sequence length="385" mass="41574">MAGKQISGDGLASNLAGMSKNQLYDIMSQMKSLIEQNQHQARQILIQNPLLTRALFQAQIMLGMVKPPQLVPLPSTQPQAPQQPSPLQQANVQVVHSKPSQAGPQEQPNVSQAQLPIRKQPQSQPSAPMSSTPVQGFHSQPAPSQLVEQPRGHMNPLPTQLPHPQASQVSNMPSLLLHSGSQPPAVSQPPMQHLPSHLHQPMQTGGVAHHALQPPLPPQPRPMQVPYQPAMSSNLNFPNAGIPQMPHSQPMFHPSSRPGGMAPSFHQGQLPLPSQPPHQPPYQMGGLHMGTDFSNQGGSITQMERGTPWPPVSRENAGGPPPPGPLPLGAGQMPLSNQPPRVAPLTPEAEQALLQQVMSLTPDQINGLPPEQRQQVLQLQQMLRQ</sequence>
<evidence type="ECO:0000313" key="7">
    <source>
        <dbReference type="EMBL" id="MBA4680520.1"/>
    </source>
</evidence>
<protein>
    <recommendedName>
        <fullName evidence="8">Cleavage stimulation factor subunit 2 hinge domain-containing protein</fullName>
    </recommendedName>
</protein>
<dbReference type="Gene3D" id="1.10.20.70">
    <property type="entry name" value="Transcription termination and cleavage factor, C-terminal domain"/>
    <property type="match status" value="1"/>
</dbReference>
<evidence type="ECO:0000256" key="4">
    <source>
        <dbReference type="SAM" id="MobiDB-lite"/>
    </source>
</evidence>
<keyword evidence="2" id="KW-0694">RNA-binding</keyword>
<feature type="domain" description="Cleavage stimulation factor subunit 2 hinge" evidence="6">
    <location>
        <begin position="8"/>
        <end position="68"/>
    </location>
</feature>
<evidence type="ECO:0000259" key="5">
    <source>
        <dbReference type="Pfam" id="PF14304"/>
    </source>
</evidence>
<feature type="region of interest" description="Disordered" evidence="4">
    <location>
        <begin position="72"/>
        <end position="168"/>
    </location>
</feature>
<evidence type="ECO:0000256" key="2">
    <source>
        <dbReference type="ARBA" id="ARBA00022884"/>
    </source>
</evidence>
<keyword evidence="3" id="KW-0539">Nucleus</keyword>
<dbReference type="GO" id="GO:0005634">
    <property type="term" value="C:nucleus"/>
    <property type="evidence" value="ECO:0007669"/>
    <property type="project" value="UniProtKB-SubCell"/>
</dbReference>
<dbReference type="AlphaFoldDB" id="A0A7C9EZD4"/>
<organism evidence="7">
    <name type="scientific">Opuntia streptacantha</name>
    <name type="common">Prickly pear cactus</name>
    <name type="synonym">Opuntia cardona</name>
    <dbReference type="NCBI Taxonomy" id="393608"/>
    <lineage>
        <taxon>Eukaryota</taxon>
        <taxon>Viridiplantae</taxon>
        <taxon>Streptophyta</taxon>
        <taxon>Embryophyta</taxon>
        <taxon>Tracheophyta</taxon>
        <taxon>Spermatophyta</taxon>
        <taxon>Magnoliopsida</taxon>
        <taxon>eudicotyledons</taxon>
        <taxon>Gunneridae</taxon>
        <taxon>Pentapetalae</taxon>
        <taxon>Caryophyllales</taxon>
        <taxon>Cactineae</taxon>
        <taxon>Cactaceae</taxon>
        <taxon>Opuntioideae</taxon>
        <taxon>Opuntia</taxon>
    </lineage>
</organism>